<sequence>MLAVYTSFFLKVHQCSEEASSNRCWMPAILAAIGPKRACNPGRSIRSGQDRGDLSTLTRLLQSGAHENSLASRQTCGAGDNVEGGDSEYEPSDNPV</sequence>
<feature type="compositionally biased region" description="Polar residues" evidence="1">
    <location>
        <begin position="66"/>
        <end position="75"/>
    </location>
</feature>
<dbReference type="EMBL" id="MTYJ01000386">
    <property type="protein sequence ID" value="OWA54267.1"/>
    <property type="molecule type" value="Genomic_DNA"/>
</dbReference>
<accession>A0A9X6NHQ3</accession>
<evidence type="ECO:0000313" key="3">
    <source>
        <dbReference type="Proteomes" id="UP000192578"/>
    </source>
</evidence>
<feature type="region of interest" description="Disordered" evidence="1">
    <location>
        <begin position="66"/>
        <end position="96"/>
    </location>
</feature>
<comment type="caution">
    <text evidence="2">The sequence shown here is derived from an EMBL/GenBank/DDBJ whole genome shotgun (WGS) entry which is preliminary data.</text>
</comment>
<organism evidence="2 3">
    <name type="scientific">Hypsibius exemplaris</name>
    <name type="common">Freshwater tardigrade</name>
    <dbReference type="NCBI Taxonomy" id="2072580"/>
    <lineage>
        <taxon>Eukaryota</taxon>
        <taxon>Metazoa</taxon>
        <taxon>Ecdysozoa</taxon>
        <taxon>Tardigrada</taxon>
        <taxon>Eutardigrada</taxon>
        <taxon>Parachela</taxon>
        <taxon>Hypsibioidea</taxon>
        <taxon>Hypsibiidae</taxon>
        <taxon>Hypsibius</taxon>
    </lineage>
</organism>
<evidence type="ECO:0000313" key="2">
    <source>
        <dbReference type="EMBL" id="OWA54267.1"/>
    </source>
</evidence>
<feature type="compositionally biased region" description="Acidic residues" evidence="1">
    <location>
        <begin position="83"/>
        <end position="96"/>
    </location>
</feature>
<dbReference type="AlphaFoldDB" id="A0A9X6NHQ3"/>
<protein>
    <submittedName>
        <fullName evidence="2">Uncharacterized protein</fullName>
    </submittedName>
</protein>
<name>A0A9X6NHQ3_HYPEX</name>
<dbReference type="Proteomes" id="UP000192578">
    <property type="component" value="Unassembled WGS sequence"/>
</dbReference>
<evidence type="ECO:0000256" key="1">
    <source>
        <dbReference type="SAM" id="MobiDB-lite"/>
    </source>
</evidence>
<reference evidence="3" key="1">
    <citation type="submission" date="2017-01" db="EMBL/GenBank/DDBJ databases">
        <title>Comparative genomics of anhydrobiosis in the tardigrade Hypsibius dujardini.</title>
        <authorList>
            <person name="Yoshida Y."/>
            <person name="Koutsovoulos G."/>
            <person name="Laetsch D."/>
            <person name="Stevens L."/>
            <person name="Kumar S."/>
            <person name="Horikawa D."/>
            <person name="Ishino K."/>
            <person name="Komine S."/>
            <person name="Tomita M."/>
            <person name="Blaxter M."/>
            <person name="Arakawa K."/>
        </authorList>
    </citation>
    <scope>NUCLEOTIDE SEQUENCE [LARGE SCALE GENOMIC DNA]</scope>
    <source>
        <strain evidence="3">Z151</strain>
    </source>
</reference>
<gene>
    <name evidence="2" type="ORF">BV898_18676</name>
</gene>
<keyword evidence="3" id="KW-1185">Reference proteome</keyword>
<proteinExistence type="predicted"/>